<proteinExistence type="predicted"/>
<dbReference type="Proteomes" id="UP000824250">
    <property type="component" value="Unassembled WGS sequence"/>
</dbReference>
<comment type="caution">
    <text evidence="3">The sequence shown here is derived from an EMBL/GenBank/DDBJ whole genome shotgun (WGS) entry which is preliminary data.</text>
</comment>
<dbReference type="InterPro" id="IPR011528">
    <property type="entry name" value="NERD"/>
</dbReference>
<reference evidence="3" key="2">
    <citation type="journal article" date="2021" name="PeerJ">
        <title>Extensive microbial diversity within the chicken gut microbiome revealed by metagenomics and culture.</title>
        <authorList>
            <person name="Gilroy R."/>
            <person name="Ravi A."/>
            <person name="Getino M."/>
            <person name="Pursley I."/>
            <person name="Horton D.L."/>
            <person name="Alikhan N.F."/>
            <person name="Baker D."/>
            <person name="Gharbi K."/>
            <person name="Hall N."/>
            <person name="Watson M."/>
            <person name="Adriaenssens E.M."/>
            <person name="Foster-Nyarko E."/>
            <person name="Jarju S."/>
            <person name="Secka A."/>
            <person name="Antonio M."/>
            <person name="Oren A."/>
            <person name="Chaudhuri R.R."/>
            <person name="La Ragione R."/>
            <person name="Hildebrand F."/>
            <person name="Pallen M.J."/>
        </authorList>
    </citation>
    <scope>NUCLEOTIDE SEQUENCE</scope>
    <source>
        <strain evidence="3">CHK180-2868</strain>
    </source>
</reference>
<evidence type="ECO:0000313" key="4">
    <source>
        <dbReference type="Proteomes" id="UP000824250"/>
    </source>
</evidence>
<gene>
    <name evidence="3" type="ORF">IAB28_01260</name>
</gene>
<name>A0A9D1A2E9_9FIRM</name>
<feature type="transmembrane region" description="Helical" evidence="1">
    <location>
        <begin position="20"/>
        <end position="41"/>
    </location>
</feature>
<protein>
    <submittedName>
        <fullName evidence="3">NERD domain-containing protein</fullName>
    </submittedName>
</protein>
<evidence type="ECO:0000313" key="3">
    <source>
        <dbReference type="EMBL" id="HIR04584.1"/>
    </source>
</evidence>
<dbReference type="Pfam" id="PF08378">
    <property type="entry name" value="NERD"/>
    <property type="match status" value="1"/>
</dbReference>
<evidence type="ECO:0000259" key="2">
    <source>
        <dbReference type="PROSITE" id="PS50965"/>
    </source>
</evidence>
<evidence type="ECO:0000256" key="1">
    <source>
        <dbReference type="SAM" id="Phobius"/>
    </source>
</evidence>
<accession>A0A9D1A2E9</accession>
<reference evidence="3" key="1">
    <citation type="submission" date="2020-10" db="EMBL/GenBank/DDBJ databases">
        <authorList>
            <person name="Gilroy R."/>
        </authorList>
    </citation>
    <scope>NUCLEOTIDE SEQUENCE</scope>
    <source>
        <strain evidence="3">CHK180-2868</strain>
    </source>
</reference>
<organism evidence="3 4">
    <name type="scientific">Candidatus Copromonas faecavium</name>
    <name type="common">nom. illeg.</name>
    <dbReference type="NCBI Taxonomy" id="2840740"/>
    <lineage>
        <taxon>Bacteria</taxon>
        <taxon>Bacillati</taxon>
        <taxon>Bacillota</taxon>
        <taxon>Clostridia</taxon>
        <taxon>Lachnospirales</taxon>
        <taxon>Lachnospiraceae</taxon>
        <taxon>Candidatus Copromonas (nom. illeg.)</taxon>
    </lineage>
</organism>
<sequence>MNLFSDNFDMWKLNSIWDYLSFFAYLLIGIVIFVIAARYLSGQRNHKAALKRTVRRLRRLAGRRSRMYEEVSLKLPEGEQKFDAVLADKSGVYLIKVYGWGTKIYGSPEGENWRREDAKRKEEFPNPLLELRRGVQGIQQVLEEQGIKGVKVMPMVVFADNFQTPELYIGYGSCSTTFQEMKGWYKKQAGVKKEQYDFARVSSILDGLCVKG</sequence>
<feature type="domain" description="NERD" evidence="2">
    <location>
        <begin position="45"/>
        <end position="161"/>
    </location>
</feature>
<dbReference type="EMBL" id="DVGC01000006">
    <property type="protein sequence ID" value="HIR04584.1"/>
    <property type="molecule type" value="Genomic_DNA"/>
</dbReference>
<dbReference type="AlphaFoldDB" id="A0A9D1A2E9"/>
<keyword evidence="1" id="KW-0812">Transmembrane</keyword>
<keyword evidence="1" id="KW-0472">Membrane</keyword>
<keyword evidence="1" id="KW-1133">Transmembrane helix</keyword>
<dbReference type="PROSITE" id="PS50965">
    <property type="entry name" value="NERD"/>
    <property type="match status" value="1"/>
</dbReference>